<sequence>MHANRTTIIETCLKNLPLPLWSAFKQFSLLRNMRTEPDEQDFADWLLHLGNGTWTKNCQLGDVEIPEECVVTESIVDEIFGSAVIDFKNLSEKATVSQE</sequence>
<evidence type="ECO:0000313" key="2">
    <source>
        <dbReference type="EMBL" id="GBN32808.1"/>
    </source>
</evidence>
<keyword evidence="3" id="KW-1185">Reference proteome</keyword>
<comment type="caution">
    <text evidence="2">The sequence shown here is derived from an EMBL/GenBank/DDBJ whole genome shotgun (WGS) entry which is preliminary data.</text>
</comment>
<dbReference type="Proteomes" id="UP000499080">
    <property type="component" value="Unassembled WGS sequence"/>
</dbReference>
<evidence type="ECO:0000313" key="3">
    <source>
        <dbReference type="Proteomes" id="UP000499080"/>
    </source>
</evidence>
<dbReference type="OrthoDB" id="272985at2759"/>
<dbReference type="EMBL" id="BGPR01125678">
    <property type="protein sequence ID" value="GBN32808.1"/>
    <property type="molecule type" value="Genomic_DNA"/>
</dbReference>
<reference evidence="2 3" key="1">
    <citation type="journal article" date="2019" name="Sci. Rep.">
        <title>Orb-weaving spider Araneus ventricosus genome elucidates the spidroin gene catalogue.</title>
        <authorList>
            <person name="Kono N."/>
            <person name="Nakamura H."/>
            <person name="Ohtoshi R."/>
            <person name="Moran D.A.P."/>
            <person name="Shinohara A."/>
            <person name="Yoshida Y."/>
            <person name="Fujiwara M."/>
            <person name="Mori M."/>
            <person name="Tomita M."/>
            <person name="Arakawa K."/>
        </authorList>
    </citation>
    <scope>NUCLEOTIDE SEQUENCE [LARGE SCALE GENOMIC DNA]</scope>
</reference>
<accession>A0A4Y2N077</accession>
<dbReference type="EMBL" id="BGPR01005317">
    <property type="protein sequence ID" value="GBN09064.1"/>
    <property type="molecule type" value="Genomic_DNA"/>
</dbReference>
<evidence type="ECO:0000313" key="1">
    <source>
        <dbReference type="EMBL" id="GBN09064.1"/>
    </source>
</evidence>
<organism evidence="2 3">
    <name type="scientific">Araneus ventricosus</name>
    <name type="common">Orbweaver spider</name>
    <name type="synonym">Epeira ventricosa</name>
    <dbReference type="NCBI Taxonomy" id="182803"/>
    <lineage>
        <taxon>Eukaryota</taxon>
        <taxon>Metazoa</taxon>
        <taxon>Ecdysozoa</taxon>
        <taxon>Arthropoda</taxon>
        <taxon>Chelicerata</taxon>
        <taxon>Arachnida</taxon>
        <taxon>Araneae</taxon>
        <taxon>Araneomorphae</taxon>
        <taxon>Entelegynae</taxon>
        <taxon>Araneoidea</taxon>
        <taxon>Araneidae</taxon>
        <taxon>Araneus</taxon>
    </lineage>
</organism>
<name>A0A4Y2N077_ARAVE</name>
<proteinExistence type="predicted"/>
<dbReference type="AlphaFoldDB" id="A0A4Y2N077"/>
<protein>
    <submittedName>
        <fullName evidence="2">Uncharacterized protein</fullName>
    </submittedName>
</protein>
<gene>
    <name evidence="1" type="ORF">AVEN_126258_1</name>
    <name evidence="2" type="ORF">AVEN_232165_1</name>
</gene>